<feature type="transmembrane region" description="Helical" evidence="5">
    <location>
        <begin position="359"/>
        <end position="378"/>
    </location>
</feature>
<dbReference type="PANTHER" id="PTHR11814">
    <property type="entry name" value="SULFATE TRANSPORTER"/>
    <property type="match status" value="1"/>
</dbReference>
<dbReference type="GO" id="GO:0016020">
    <property type="term" value="C:membrane"/>
    <property type="evidence" value="ECO:0007669"/>
    <property type="project" value="UniProtKB-SubCell"/>
</dbReference>
<feature type="transmembrane region" description="Helical" evidence="5">
    <location>
        <begin position="82"/>
        <end position="101"/>
    </location>
</feature>
<evidence type="ECO:0000256" key="5">
    <source>
        <dbReference type="SAM" id="Phobius"/>
    </source>
</evidence>
<organism evidence="7">
    <name type="scientific">uncultured Aureispira sp</name>
    <dbReference type="NCBI Taxonomy" id="1331704"/>
    <lineage>
        <taxon>Bacteria</taxon>
        <taxon>Pseudomonadati</taxon>
        <taxon>Bacteroidota</taxon>
        <taxon>Saprospiria</taxon>
        <taxon>Saprospirales</taxon>
        <taxon>Saprospiraceae</taxon>
        <taxon>Aureispira</taxon>
        <taxon>environmental samples</taxon>
    </lineage>
</organism>
<dbReference type="Pfam" id="PF01740">
    <property type="entry name" value="STAS"/>
    <property type="match status" value="1"/>
</dbReference>
<evidence type="ECO:0000256" key="1">
    <source>
        <dbReference type="ARBA" id="ARBA00004141"/>
    </source>
</evidence>
<evidence type="ECO:0000256" key="4">
    <source>
        <dbReference type="ARBA" id="ARBA00023136"/>
    </source>
</evidence>
<sequence length="595" mass="62946">MHSINTKMSQNKQQKATFGGFDFSNIKGDFLGGLTGAIIALPMGLAFGIQSGLGAEAGLYTAIILAIIAAFVGGTKTLLSDPTGPMTVVAATIVSGALVAVNDDMSMAMPIIMATFVLSGIFQIMFGFLGIAKLVKFMPYPVISGFMGGIGVIIIILQLFPLLGHASPRGMLNILGSLGTPIANINRSALLLGGGTIALIYLLPLINKKIPSILVALIGVTVVSVVFPMEVPRIGVIPTGIPPFQIGTLLSLEMQHLSLILVPAITLAALGTIDTLLTSTVADSLTKTKHNGNKELKGQGLGNLVVALFGGIPGAGATMGTVTNIRTGGKTNLSGIFKGLALLVIVLGLGYYVQFIPMAVLAGILVTIGIGIIDVKGLQLLPKVPTSDAVILVVTLLVTVFDNLLDAVAIGTMISFIVFMKNMSDATLKSTQAGLLGDILQEQGLPEALAKNVYIKHLEGPLFFGFADDFKARTEQITDVEVVVMHLDHVPFMDETGLLVLEDSILHLENKGIEVYLTGLQDTVEERLRIVGIIPQYIKEEELFKNLDDCIVYLAKQYNCKHVTGEIEGLFEAALKKRNATAETGTTVPHPILIQ</sequence>
<keyword evidence="3 5" id="KW-1133">Transmembrane helix</keyword>
<feature type="transmembrane region" description="Helical" evidence="5">
    <location>
        <begin position="335"/>
        <end position="353"/>
    </location>
</feature>
<dbReference type="EMBL" id="CACVAQ010000544">
    <property type="protein sequence ID" value="CAA6830266.1"/>
    <property type="molecule type" value="Genomic_DNA"/>
</dbReference>
<reference evidence="7" key="1">
    <citation type="submission" date="2020-01" db="EMBL/GenBank/DDBJ databases">
        <authorList>
            <person name="Meier V. D."/>
            <person name="Meier V D."/>
        </authorList>
    </citation>
    <scope>NUCLEOTIDE SEQUENCE</scope>
    <source>
        <strain evidence="7">HLG_WM_MAG_10</strain>
    </source>
</reference>
<gene>
    <name evidence="7" type="ORF">HELGO_WM26947</name>
</gene>
<dbReference type="CDD" id="cd07042">
    <property type="entry name" value="STAS_SulP_like_sulfate_transporter"/>
    <property type="match status" value="1"/>
</dbReference>
<dbReference type="Pfam" id="PF00916">
    <property type="entry name" value="Sulfate_transp"/>
    <property type="match status" value="1"/>
</dbReference>
<feature type="transmembrane region" description="Helical" evidence="5">
    <location>
        <begin position="30"/>
        <end position="51"/>
    </location>
</feature>
<dbReference type="GO" id="GO:0055085">
    <property type="term" value="P:transmembrane transport"/>
    <property type="evidence" value="ECO:0007669"/>
    <property type="project" value="InterPro"/>
</dbReference>
<evidence type="ECO:0000259" key="6">
    <source>
        <dbReference type="PROSITE" id="PS50801"/>
    </source>
</evidence>
<evidence type="ECO:0000256" key="3">
    <source>
        <dbReference type="ARBA" id="ARBA00022989"/>
    </source>
</evidence>
<dbReference type="InterPro" id="IPR036513">
    <property type="entry name" value="STAS_dom_sf"/>
</dbReference>
<dbReference type="Gene3D" id="3.30.750.24">
    <property type="entry name" value="STAS domain"/>
    <property type="match status" value="1"/>
</dbReference>
<accession>A0A6S6UAJ0</accession>
<dbReference type="PROSITE" id="PS50801">
    <property type="entry name" value="STAS"/>
    <property type="match status" value="1"/>
</dbReference>
<feature type="transmembrane region" description="Helical" evidence="5">
    <location>
        <begin position="301"/>
        <end position="323"/>
    </location>
</feature>
<feature type="transmembrane region" description="Helical" evidence="5">
    <location>
        <begin position="107"/>
        <end position="131"/>
    </location>
</feature>
<evidence type="ECO:0000313" key="7">
    <source>
        <dbReference type="EMBL" id="CAA6830266.1"/>
    </source>
</evidence>
<comment type="subcellular location">
    <subcellularLocation>
        <location evidence="1">Membrane</location>
        <topology evidence="1">Multi-pass membrane protein</topology>
    </subcellularLocation>
</comment>
<keyword evidence="4 5" id="KW-0472">Membrane</keyword>
<name>A0A6S6UAJ0_9BACT</name>
<feature type="transmembrane region" description="Helical" evidence="5">
    <location>
        <begin position="259"/>
        <end position="281"/>
    </location>
</feature>
<feature type="transmembrane region" description="Helical" evidence="5">
    <location>
        <begin position="57"/>
        <end position="75"/>
    </location>
</feature>
<feature type="transmembrane region" description="Helical" evidence="5">
    <location>
        <begin position="390"/>
        <end position="420"/>
    </location>
</feature>
<evidence type="ECO:0000256" key="2">
    <source>
        <dbReference type="ARBA" id="ARBA00022692"/>
    </source>
</evidence>
<protein>
    <submittedName>
        <fullName evidence="7">Sulfate permease</fullName>
    </submittedName>
</protein>
<feature type="transmembrane region" description="Helical" evidence="5">
    <location>
        <begin position="210"/>
        <end position="228"/>
    </location>
</feature>
<dbReference type="SUPFAM" id="SSF52091">
    <property type="entry name" value="SpoIIaa-like"/>
    <property type="match status" value="1"/>
</dbReference>
<feature type="transmembrane region" description="Helical" evidence="5">
    <location>
        <begin position="143"/>
        <end position="164"/>
    </location>
</feature>
<proteinExistence type="predicted"/>
<dbReference type="AlphaFoldDB" id="A0A6S6UAJ0"/>
<dbReference type="InterPro" id="IPR011547">
    <property type="entry name" value="SLC26A/SulP_dom"/>
</dbReference>
<dbReference type="InterPro" id="IPR002645">
    <property type="entry name" value="STAS_dom"/>
</dbReference>
<feature type="domain" description="STAS" evidence="6">
    <location>
        <begin position="452"/>
        <end position="554"/>
    </location>
</feature>
<feature type="transmembrane region" description="Helical" evidence="5">
    <location>
        <begin position="184"/>
        <end position="203"/>
    </location>
</feature>
<keyword evidence="2 5" id="KW-0812">Transmembrane</keyword>
<dbReference type="InterPro" id="IPR001902">
    <property type="entry name" value="SLC26A/SulP_fam"/>
</dbReference>